<name>A1D1F7_NEOFI</name>
<evidence type="ECO:0000256" key="2">
    <source>
        <dbReference type="ARBA" id="ARBA00022630"/>
    </source>
</evidence>
<dbReference type="PANTHER" id="PTHR42973:SF13">
    <property type="entry name" value="FAD-BINDING PCMH-TYPE DOMAIN-CONTAINING PROTEIN"/>
    <property type="match status" value="1"/>
</dbReference>
<keyword evidence="8" id="KW-1185">Reference proteome</keyword>
<dbReference type="GeneID" id="4591195"/>
<dbReference type="PROSITE" id="PS51387">
    <property type="entry name" value="FAD_PCMH"/>
    <property type="match status" value="1"/>
</dbReference>
<dbReference type="InterPro" id="IPR016166">
    <property type="entry name" value="FAD-bd_PCMH"/>
</dbReference>
<keyword evidence="3" id="KW-0274">FAD</keyword>
<feature type="domain" description="FAD-binding PCMH-type" evidence="6">
    <location>
        <begin position="66"/>
        <end position="237"/>
    </location>
</feature>
<dbReference type="eggNOG" id="KOG1231">
    <property type="taxonomic scope" value="Eukaryota"/>
</dbReference>
<dbReference type="EMBL" id="DS027688">
    <property type="protein sequence ID" value="EAW22250.1"/>
    <property type="molecule type" value="Genomic_DNA"/>
</dbReference>
<keyword evidence="4" id="KW-0560">Oxidoreductase</keyword>
<evidence type="ECO:0000313" key="8">
    <source>
        <dbReference type="Proteomes" id="UP000006702"/>
    </source>
</evidence>
<protein>
    <submittedName>
        <fullName evidence="7">FAD binding domain protein</fullName>
    </submittedName>
</protein>
<keyword evidence="2" id="KW-0285">Flavoprotein</keyword>
<dbReference type="KEGG" id="nfi:NFIA_009290"/>
<evidence type="ECO:0000259" key="6">
    <source>
        <dbReference type="PROSITE" id="PS51387"/>
    </source>
</evidence>
<dbReference type="VEuPathDB" id="FungiDB:NFIA_009290"/>
<evidence type="ECO:0000256" key="3">
    <source>
        <dbReference type="ARBA" id="ARBA00022827"/>
    </source>
</evidence>
<dbReference type="InterPro" id="IPR050416">
    <property type="entry name" value="FAD-linked_Oxidoreductase"/>
</dbReference>
<dbReference type="InterPro" id="IPR016169">
    <property type="entry name" value="FAD-bd_PCMH_sub2"/>
</dbReference>
<dbReference type="OrthoDB" id="2151789at2759"/>
<proteinExistence type="inferred from homology"/>
<gene>
    <name evidence="7" type="ORF">NFIA_009290</name>
</gene>
<dbReference type="InterPro" id="IPR036318">
    <property type="entry name" value="FAD-bd_PCMH-like_sf"/>
</dbReference>
<dbReference type="STRING" id="331117.A1D1F7"/>
<dbReference type="SUPFAM" id="SSF56176">
    <property type="entry name" value="FAD-binding/transporter-associated domain-like"/>
    <property type="match status" value="1"/>
</dbReference>
<dbReference type="PANTHER" id="PTHR42973">
    <property type="entry name" value="BINDING OXIDOREDUCTASE, PUTATIVE (AFU_ORTHOLOGUE AFUA_1G17690)-RELATED"/>
    <property type="match status" value="1"/>
</dbReference>
<accession>A1D1F7</accession>
<dbReference type="InterPro" id="IPR006094">
    <property type="entry name" value="Oxid_FAD_bind_N"/>
</dbReference>
<feature type="chain" id="PRO_5002633636" evidence="5">
    <location>
        <begin position="21"/>
        <end position="405"/>
    </location>
</feature>
<dbReference type="Pfam" id="PF01565">
    <property type="entry name" value="FAD_binding_4"/>
    <property type="match status" value="1"/>
</dbReference>
<comment type="similarity">
    <text evidence="1">Belongs to the oxygen-dependent FAD-linked oxidoreductase family.</text>
</comment>
<dbReference type="HOGENOM" id="CLU_018354_1_3_1"/>
<dbReference type="AlphaFoldDB" id="A1D1F7"/>
<evidence type="ECO:0000256" key="1">
    <source>
        <dbReference type="ARBA" id="ARBA00005466"/>
    </source>
</evidence>
<evidence type="ECO:0000256" key="4">
    <source>
        <dbReference type="ARBA" id="ARBA00023002"/>
    </source>
</evidence>
<sequence length="405" mass="44336">MLRVIALLAFFLGLFNAAACYQNQATMNQTASVNCQYACSRLSAIFRSALHYPDRDNFTIWDAKQQEARPACRVEPSNATDVSRILDILVGSWCHFSVKGGGHSRNPGDSNSQGGVTLDLGRLNSVEIMDDGARARVGGGANSAQVYRALESQKLSFVGGRVGTVGVGGFSLGGGTSPLSNKHGWALDNIYEYEVVLANGTITTASETHNPDLYYALRGGGNNFGIVTNFVVRTFPQGPVFTGMTSYAANQSEQVLDRVYDLYTDRALTSDVEMGYDLYYTYDSNSDEFILMGAQRYGKPVENPKVFHDINQIPTLSRNTFIGNLSSLADDSGPMGTTRIEAVAKELKVADRYLYINYASAAQADKVFAGYGEKNWQRLRDIQRSVDPRGIFTSKGLWKGFVKLL</sequence>
<reference evidence="8" key="1">
    <citation type="journal article" date="2008" name="PLoS Genet.">
        <title>Genomic islands in the pathogenic filamentous fungus Aspergillus fumigatus.</title>
        <authorList>
            <person name="Fedorova N.D."/>
            <person name="Khaldi N."/>
            <person name="Joardar V.S."/>
            <person name="Maiti R."/>
            <person name="Amedeo P."/>
            <person name="Anderson M.J."/>
            <person name="Crabtree J."/>
            <person name="Silva J.C."/>
            <person name="Badger J.H."/>
            <person name="Albarraq A."/>
            <person name="Angiuoli S."/>
            <person name="Bussey H."/>
            <person name="Bowyer P."/>
            <person name="Cotty P.J."/>
            <person name="Dyer P.S."/>
            <person name="Egan A."/>
            <person name="Galens K."/>
            <person name="Fraser-Liggett C.M."/>
            <person name="Haas B.J."/>
            <person name="Inman J.M."/>
            <person name="Kent R."/>
            <person name="Lemieux S."/>
            <person name="Malavazi I."/>
            <person name="Orvis J."/>
            <person name="Roemer T."/>
            <person name="Ronning C.M."/>
            <person name="Sundaram J.P."/>
            <person name="Sutton G."/>
            <person name="Turner G."/>
            <person name="Venter J.C."/>
            <person name="White O.R."/>
            <person name="Whitty B.R."/>
            <person name="Youngman P."/>
            <person name="Wolfe K.H."/>
            <person name="Goldman G.H."/>
            <person name="Wortman J.R."/>
            <person name="Jiang B."/>
            <person name="Denning D.W."/>
            <person name="Nierman W.C."/>
        </authorList>
    </citation>
    <scope>NUCLEOTIDE SEQUENCE [LARGE SCALE GENOMIC DNA]</scope>
    <source>
        <strain evidence="8">ATCC 1020 / DSM 3700 / CBS 544.65 / FGSC A1164 / JCM 1740 / NRRL 181 / WB 181</strain>
    </source>
</reference>
<dbReference type="OMA" id="FTIWDAK"/>
<dbReference type="Gene3D" id="3.30.465.10">
    <property type="match status" value="1"/>
</dbReference>
<dbReference type="GO" id="GO:0016491">
    <property type="term" value="F:oxidoreductase activity"/>
    <property type="evidence" value="ECO:0007669"/>
    <property type="project" value="UniProtKB-KW"/>
</dbReference>
<keyword evidence="5" id="KW-0732">Signal</keyword>
<evidence type="ECO:0000256" key="5">
    <source>
        <dbReference type="SAM" id="SignalP"/>
    </source>
</evidence>
<dbReference type="GO" id="GO:0071949">
    <property type="term" value="F:FAD binding"/>
    <property type="evidence" value="ECO:0007669"/>
    <property type="project" value="InterPro"/>
</dbReference>
<dbReference type="RefSeq" id="XP_001264147.1">
    <property type="nucleotide sequence ID" value="XM_001264146.1"/>
</dbReference>
<feature type="signal peptide" evidence="5">
    <location>
        <begin position="1"/>
        <end position="20"/>
    </location>
</feature>
<dbReference type="Proteomes" id="UP000006702">
    <property type="component" value="Unassembled WGS sequence"/>
</dbReference>
<organism evidence="7 8">
    <name type="scientific">Neosartorya fischeri (strain ATCC 1020 / DSM 3700 / CBS 544.65 / FGSC A1164 / JCM 1740 / NRRL 181 / WB 181)</name>
    <name type="common">Aspergillus fischerianus</name>
    <dbReference type="NCBI Taxonomy" id="331117"/>
    <lineage>
        <taxon>Eukaryota</taxon>
        <taxon>Fungi</taxon>
        <taxon>Dikarya</taxon>
        <taxon>Ascomycota</taxon>
        <taxon>Pezizomycotina</taxon>
        <taxon>Eurotiomycetes</taxon>
        <taxon>Eurotiomycetidae</taxon>
        <taxon>Eurotiales</taxon>
        <taxon>Aspergillaceae</taxon>
        <taxon>Aspergillus</taxon>
        <taxon>Aspergillus subgen. Fumigati</taxon>
    </lineage>
</organism>
<evidence type="ECO:0000313" key="7">
    <source>
        <dbReference type="EMBL" id="EAW22250.1"/>
    </source>
</evidence>